<name>A0ABQ8FN88_9FUNG</name>
<dbReference type="PANTHER" id="PTHR12400">
    <property type="entry name" value="INOSITOL POLYPHOSPHATE KINASE"/>
    <property type="match status" value="1"/>
</dbReference>
<evidence type="ECO:0000313" key="7">
    <source>
        <dbReference type="Proteomes" id="UP001648503"/>
    </source>
</evidence>
<evidence type="ECO:0000256" key="4">
    <source>
        <dbReference type="RuleBase" id="RU363090"/>
    </source>
</evidence>
<gene>
    <name evidence="6" type="ORF">BASA50_002804</name>
</gene>
<comment type="caution">
    <text evidence="6">The sequence shown here is derived from an EMBL/GenBank/DDBJ whole genome shotgun (WGS) entry which is preliminary data.</text>
</comment>
<keyword evidence="7" id="KW-1185">Reference proteome</keyword>
<comment type="similarity">
    <text evidence="1 4">Belongs to the inositol phosphokinase (IPK) family.</text>
</comment>
<dbReference type="SUPFAM" id="SSF56104">
    <property type="entry name" value="SAICAR synthase-like"/>
    <property type="match status" value="1"/>
</dbReference>
<keyword evidence="2 4" id="KW-0808">Transferase</keyword>
<protein>
    <recommendedName>
        <fullName evidence="4">Kinase</fullName>
        <ecNumber evidence="4">2.7.-.-</ecNumber>
    </recommendedName>
</protein>
<dbReference type="Gene3D" id="3.30.470.160">
    <property type="entry name" value="Inositol polyphosphate kinase"/>
    <property type="match status" value="1"/>
</dbReference>
<dbReference type="EC" id="2.7.-.-" evidence="4"/>
<evidence type="ECO:0000256" key="5">
    <source>
        <dbReference type="SAM" id="MobiDB-lite"/>
    </source>
</evidence>
<dbReference type="InterPro" id="IPR005522">
    <property type="entry name" value="IPK"/>
</dbReference>
<feature type="region of interest" description="Disordered" evidence="5">
    <location>
        <begin position="220"/>
        <end position="243"/>
    </location>
</feature>
<evidence type="ECO:0000256" key="1">
    <source>
        <dbReference type="ARBA" id="ARBA00007374"/>
    </source>
</evidence>
<organism evidence="6 7">
    <name type="scientific">Batrachochytrium salamandrivorans</name>
    <dbReference type="NCBI Taxonomy" id="1357716"/>
    <lineage>
        <taxon>Eukaryota</taxon>
        <taxon>Fungi</taxon>
        <taxon>Fungi incertae sedis</taxon>
        <taxon>Chytridiomycota</taxon>
        <taxon>Chytridiomycota incertae sedis</taxon>
        <taxon>Chytridiomycetes</taxon>
        <taxon>Rhizophydiales</taxon>
        <taxon>Rhizophydiales incertae sedis</taxon>
        <taxon>Batrachochytrium</taxon>
    </lineage>
</organism>
<dbReference type="PANTHER" id="PTHR12400:SF21">
    <property type="entry name" value="KINASE"/>
    <property type="match status" value="1"/>
</dbReference>
<sequence>MSLGVNDLSAPHLTVTPPISISIISGADKDASPINIGNASSELSAALAKAPAFLSCTPDSSTGNPFVPSTTMPITVPMTISNSLYVPGTAFTAPSYTSNLSASGASFQQQGFTPHTRSISMQAEALNINSQHSQSLNHISPLMSFMHQSTPQEALSLPETALSTPMAIPLGFTRETHHSTSSRSLLLPAVNEESLGTHSRGIHNQVHSFDSNRILKQSRHSRSLSFGNDDDEEEEEEDDEENYILSKMTTPSLPLTPYRNQVGGHAVFLRFSDKALCKPLDPREQTFYELVEANHPDLKPFIASYLGIVNVTFRSPPFNANDDAGKRDRFMETTPVIILEHNKHLLDAFEGTPLTGEGSSKGSDDMVANGARHYNRKLQQQVLKEALSPKSLRARFAQLKLTACAMRRRDEATSAAVLSTQYNVHLGDTNAPSINTTRCSGQYQDVDPFNSELEHTMNGSSSSGGGGGGVAPLSTKETPNFTAKAESFLVVSSAQPFTPLTREGILSEDNVYQADSFAPIFQMSDDEDTNPNQRRVSTLRPPLTPSSSSLLESDRIYGKHSLHTGLLTKSACDITSDTPTKDRPVPAGVNMSLDMATGKGMGHPPHSSLPTPNDAASFNPWSLHLYNTKMSKMMPASPSAADLLSLNYKPPLEKTHKFLLLEDLTEGMRHPCVLDLKMGTRQHGIHATLEKRISQERKCERSTSKRLGVRICGMQVYKQTTSTYLYLDKYAGRQIHYGNFKQMILSFIDNGESFLIGLVAKILDKLRRLYQVVMSMPTYRFYASSLLIIYDGDAPVDPTLSKRDADIRMIDFASSVPNAHSLRSKTRDSDPIPSTLPLAPILVPHIAPDSENPFVSLTVPNHLGLTGVATSNPSILPPLRVNRESVSSTVFPQKPLLPNSPSSPPPEPTHLHLAPSAADQESPPPDPSPQPLSTLSDEFVYVNYPPTTKGPDNGYLLGLQTLMGNFEDILLELGSDPSLLDANGHISKKNLSKSRRLGVELGLL</sequence>
<dbReference type="EMBL" id="JAFCIX010000060">
    <property type="protein sequence ID" value="KAH6599779.1"/>
    <property type="molecule type" value="Genomic_DNA"/>
</dbReference>
<reference evidence="6 7" key="1">
    <citation type="submission" date="2021-02" db="EMBL/GenBank/DDBJ databases">
        <title>Variation within the Batrachochytrium salamandrivorans European outbreak.</title>
        <authorList>
            <person name="Kelly M."/>
            <person name="Pasmans F."/>
            <person name="Shea T.P."/>
            <person name="Munoz J.F."/>
            <person name="Carranza S."/>
            <person name="Cuomo C.A."/>
            <person name="Martel A."/>
        </authorList>
    </citation>
    <scope>NUCLEOTIDE SEQUENCE [LARGE SCALE GENOMIC DNA]</scope>
    <source>
        <strain evidence="6 7">AMFP18/2</strain>
    </source>
</reference>
<feature type="region of interest" description="Disordered" evidence="5">
    <location>
        <begin position="891"/>
        <end position="934"/>
    </location>
</feature>
<evidence type="ECO:0000256" key="2">
    <source>
        <dbReference type="ARBA" id="ARBA00022679"/>
    </source>
</evidence>
<dbReference type="Proteomes" id="UP001648503">
    <property type="component" value="Unassembled WGS sequence"/>
</dbReference>
<dbReference type="Pfam" id="PF03770">
    <property type="entry name" value="IPK"/>
    <property type="match status" value="1"/>
</dbReference>
<dbReference type="InterPro" id="IPR038286">
    <property type="entry name" value="IPK_sf"/>
</dbReference>
<evidence type="ECO:0000256" key="3">
    <source>
        <dbReference type="ARBA" id="ARBA00022777"/>
    </source>
</evidence>
<feature type="compositionally biased region" description="Low complexity" evidence="5">
    <location>
        <begin position="538"/>
        <end position="550"/>
    </location>
</feature>
<evidence type="ECO:0000313" key="6">
    <source>
        <dbReference type="EMBL" id="KAH6599779.1"/>
    </source>
</evidence>
<keyword evidence="3 4" id="KW-0418">Kinase</keyword>
<accession>A0ABQ8FN88</accession>
<proteinExistence type="inferred from homology"/>
<feature type="region of interest" description="Disordered" evidence="5">
    <location>
        <begin position="522"/>
        <end position="550"/>
    </location>
</feature>
<feature type="compositionally biased region" description="Acidic residues" evidence="5">
    <location>
        <begin position="228"/>
        <end position="242"/>
    </location>
</feature>